<sequence>MMRRITAHYVFHRRSFLRNAIVSWNDDGTVAEVAVAGDRLDREANVEFYSGLLIPDLVDAHCHLELSHLRGLIPPGGGFTAFVRGMGTTRGAVGPRERAAAIARADETLWRQGVGAVGDVSNGESSFAVKAASRIHYVTFLELFGLQTASADALAPVADAARRCGLRAGITPHSTYSLNDGAFRSAVQAGGPTPLSIHFMESPAEAELFAGRGELAAWYAERGTAIDFASYGSPAGRIVASVPADRDLLLIHNCCVTEAVVDRIEACFPGRVTWVLCPRSNDYISHLTPPVGLLRRKGVRIAVGTDSLASNDSLDMVAELRQLGDVPLEELLTWATCNGARALGVERELGGFEPGSRSGAVLLTGIDWEKMRLTENSRSERIL</sequence>
<name>A0A9D2DEL8_9BACT</name>
<dbReference type="PANTHER" id="PTHR43794:SF11">
    <property type="entry name" value="AMIDOHYDROLASE-RELATED DOMAIN-CONTAINING PROTEIN"/>
    <property type="match status" value="1"/>
</dbReference>
<comment type="caution">
    <text evidence="3">The sequence shown here is derived from an EMBL/GenBank/DDBJ whole genome shotgun (WGS) entry which is preliminary data.</text>
</comment>
<dbReference type="InterPro" id="IPR032466">
    <property type="entry name" value="Metal_Hydrolase"/>
</dbReference>
<reference evidence="3" key="1">
    <citation type="journal article" date="2021" name="PeerJ">
        <title>Extensive microbial diversity within the chicken gut microbiome revealed by metagenomics and culture.</title>
        <authorList>
            <person name="Gilroy R."/>
            <person name="Ravi A."/>
            <person name="Getino M."/>
            <person name="Pursley I."/>
            <person name="Horton D.L."/>
            <person name="Alikhan N.F."/>
            <person name="Baker D."/>
            <person name="Gharbi K."/>
            <person name="Hall N."/>
            <person name="Watson M."/>
            <person name="Adriaenssens E.M."/>
            <person name="Foster-Nyarko E."/>
            <person name="Jarju S."/>
            <person name="Secka A."/>
            <person name="Antonio M."/>
            <person name="Oren A."/>
            <person name="Chaudhuri R.R."/>
            <person name="La Ragione R."/>
            <person name="Hildebrand F."/>
            <person name="Pallen M.J."/>
        </authorList>
    </citation>
    <scope>NUCLEOTIDE SEQUENCE</scope>
    <source>
        <strain evidence="3">ChiHjej11B10-19426</strain>
    </source>
</reference>
<dbReference type="SUPFAM" id="SSF51556">
    <property type="entry name" value="Metallo-dependent hydrolases"/>
    <property type="match status" value="1"/>
</dbReference>
<evidence type="ECO:0000256" key="1">
    <source>
        <dbReference type="ARBA" id="ARBA00022801"/>
    </source>
</evidence>
<dbReference type="EMBL" id="DXCC01000020">
    <property type="protein sequence ID" value="HIZ15504.1"/>
    <property type="molecule type" value="Genomic_DNA"/>
</dbReference>
<keyword evidence="1" id="KW-0378">Hydrolase</keyword>
<feature type="domain" description="Amidohydrolase-related" evidence="2">
    <location>
        <begin position="53"/>
        <end position="362"/>
    </location>
</feature>
<organism evidence="3 4">
    <name type="scientific">Candidatus Tidjanibacter faecipullorum</name>
    <dbReference type="NCBI Taxonomy" id="2838766"/>
    <lineage>
        <taxon>Bacteria</taxon>
        <taxon>Pseudomonadati</taxon>
        <taxon>Bacteroidota</taxon>
        <taxon>Bacteroidia</taxon>
        <taxon>Bacteroidales</taxon>
        <taxon>Rikenellaceae</taxon>
        <taxon>Tidjanibacter</taxon>
    </lineage>
</organism>
<dbReference type="Pfam" id="PF01979">
    <property type="entry name" value="Amidohydro_1"/>
    <property type="match status" value="1"/>
</dbReference>
<dbReference type="GO" id="GO:0016787">
    <property type="term" value="F:hydrolase activity"/>
    <property type="evidence" value="ECO:0007669"/>
    <property type="project" value="UniProtKB-KW"/>
</dbReference>
<dbReference type="Proteomes" id="UP000824014">
    <property type="component" value="Unassembled WGS sequence"/>
</dbReference>
<accession>A0A9D2DEL8</accession>
<protein>
    <submittedName>
        <fullName evidence="3">Amidohydrolase family protein</fullName>
    </submittedName>
</protein>
<gene>
    <name evidence="3" type="ORF">H9816_06300</name>
</gene>
<dbReference type="InterPro" id="IPR006680">
    <property type="entry name" value="Amidohydro-rel"/>
</dbReference>
<evidence type="ECO:0000313" key="3">
    <source>
        <dbReference type="EMBL" id="HIZ15504.1"/>
    </source>
</evidence>
<dbReference type="InterPro" id="IPR050287">
    <property type="entry name" value="MTA/SAH_deaminase"/>
</dbReference>
<evidence type="ECO:0000259" key="2">
    <source>
        <dbReference type="Pfam" id="PF01979"/>
    </source>
</evidence>
<proteinExistence type="predicted"/>
<dbReference type="Gene3D" id="3.20.20.140">
    <property type="entry name" value="Metal-dependent hydrolases"/>
    <property type="match status" value="1"/>
</dbReference>
<dbReference type="AlphaFoldDB" id="A0A9D2DEL8"/>
<evidence type="ECO:0000313" key="4">
    <source>
        <dbReference type="Proteomes" id="UP000824014"/>
    </source>
</evidence>
<dbReference type="PANTHER" id="PTHR43794">
    <property type="entry name" value="AMINOHYDROLASE SSNA-RELATED"/>
    <property type="match status" value="1"/>
</dbReference>
<reference evidence="3" key="2">
    <citation type="submission" date="2021-04" db="EMBL/GenBank/DDBJ databases">
        <authorList>
            <person name="Gilroy R."/>
        </authorList>
    </citation>
    <scope>NUCLEOTIDE SEQUENCE</scope>
    <source>
        <strain evidence="3">ChiHjej11B10-19426</strain>
    </source>
</reference>